<evidence type="ECO:0000313" key="2">
    <source>
        <dbReference type="EMBL" id="PHN02553.1"/>
    </source>
</evidence>
<dbReference type="SUPFAM" id="SSF81301">
    <property type="entry name" value="Nucleotidyltransferase"/>
    <property type="match status" value="1"/>
</dbReference>
<dbReference type="InterPro" id="IPR043519">
    <property type="entry name" value="NT_sf"/>
</dbReference>
<dbReference type="GO" id="GO:0016779">
    <property type="term" value="F:nucleotidyltransferase activity"/>
    <property type="evidence" value="ECO:0007669"/>
    <property type="project" value="InterPro"/>
</dbReference>
<protein>
    <recommendedName>
        <fullName evidence="1">Polymerase nucleotidyl transferase domain-containing protein</fullName>
    </recommendedName>
</protein>
<dbReference type="AlphaFoldDB" id="A0A2D0N461"/>
<dbReference type="Pfam" id="PF01909">
    <property type="entry name" value="NTP_transf_2"/>
    <property type="match status" value="1"/>
</dbReference>
<keyword evidence="3" id="KW-1185">Reference proteome</keyword>
<dbReference type="OrthoDB" id="1331149at2"/>
<gene>
    <name evidence="2" type="ORF">CRP01_31755</name>
</gene>
<comment type="caution">
    <text evidence="2">The sequence shown here is derived from an EMBL/GenBank/DDBJ whole genome shotgun (WGS) entry which is preliminary data.</text>
</comment>
<reference evidence="2 3" key="1">
    <citation type="submission" date="2017-10" db="EMBL/GenBank/DDBJ databases">
        <title>The draft genome sequence of Lewinella nigricans NBRC 102662.</title>
        <authorList>
            <person name="Wang K."/>
        </authorList>
    </citation>
    <scope>NUCLEOTIDE SEQUENCE [LARGE SCALE GENOMIC DNA]</scope>
    <source>
        <strain evidence="2 3">NBRC 102662</strain>
    </source>
</reference>
<evidence type="ECO:0000259" key="1">
    <source>
        <dbReference type="Pfam" id="PF01909"/>
    </source>
</evidence>
<dbReference type="RefSeq" id="WP_099154098.1">
    <property type="nucleotide sequence ID" value="NZ_PDUD01000039.1"/>
</dbReference>
<evidence type="ECO:0000313" key="3">
    <source>
        <dbReference type="Proteomes" id="UP000223913"/>
    </source>
</evidence>
<sequence>MKTLLEKYIEASQQYVEKEKLNKDAIGIVVSGSMKYATIDKNSDIDIYVILDPKCDYRERGNLWIHGIEVEYFKNPPAQIKRYFEQEKKSPHTAHMLAYGEVAYAASEIVNELVAMAKTIIGEKPQKLKDVEIEFEKYFIDDYYKDLEDALLNEDPLGVKTIRAKIINRSIDIFCKVNQIRRAKDKRLSKQIAHLDGDFHRIILEALSEDWDQERSLEKLRTKVEKLLGGRRTAEWKLRSGLDL</sequence>
<dbReference type="Gene3D" id="3.30.460.10">
    <property type="entry name" value="Beta Polymerase, domain 2"/>
    <property type="match status" value="1"/>
</dbReference>
<accession>A0A2D0N461</accession>
<organism evidence="2 3">
    <name type="scientific">Flavilitoribacter nigricans (strain ATCC 23147 / DSM 23189 / NBRC 102662 / NCIMB 1420 / SS-2)</name>
    <name type="common">Lewinella nigricans</name>
    <dbReference type="NCBI Taxonomy" id="1122177"/>
    <lineage>
        <taxon>Bacteria</taxon>
        <taxon>Pseudomonadati</taxon>
        <taxon>Bacteroidota</taxon>
        <taxon>Saprospiria</taxon>
        <taxon>Saprospirales</taxon>
        <taxon>Lewinellaceae</taxon>
        <taxon>Flavilitoribacter</taxon>
    </lineage>
</organism>
<name>A0A2D0N461_FLAN2</name>
<feature type="domain" description="Polymerase nucleotidyl transferase" evidence="1">
    <location>
        <begin position="23"/>
        <end position="84"/>
    </location>
</feature>
<dbReference type="EMBL" id="PDUD01000039">
    <property type="protein sequence ID" value="PHN02553.1"/>
    <property type="molecule type" value="Genomic_DNA"/>
</dbReference>
<dbReference type="InterPro" id="IPR002934">
    <property type="entry name" value="Polymerase_NTP_transf_dom"/>
</dbReference>
<dbReference type="Proteomes" id="UP000223913">
    <property type="component" value="Unassembled WGS sequence"/>
</dbReference>
<proteinExistence type="predicted"/>